<comment type="caution">
    <text evidence="7">The sequence shown here is derived from an EMBL/GenBank/DDBJ whole genome shotgun (WGS) entry which is preliminary data.</text>
</comment>
<dbReference type="GO" id="GO:0005777">
    <property type="term" value="C:peroxisome"/>
    <property type="evidence" value="ECO:0007669"/>
    <property type="project" value="TreeGrafter"/>
</dbReference>
<keyword evidence="4" id="KW-0288">FMN</keyword>
<dbReference type="SUPFAM" id="SSF51395">
    <property type="entry name" value="FMN-linked oxidoreductases"/>
    <property type="match status" value="1"/>
</dbReference>
<evidence type="ECO:0000259" key="6">
    <source>
        <dbReference type="Pfam" id="PF00724"/>
    </source>
</evidence>
<name>A0AAP0DEQ5_9ASTR</name>
<comment type="cofactor">
    <cofactor evidence="1">
        <name>FMN</name>
        <dbReference type="ChEBI" id="CHEBI:58210"/>
    </cofactor>
</comment>
<dbReference type="Gene3D" id="3.20.20.70">
    <property type="entry name" value="Aldolase class I"/>
    <property type="match status" value="1"/>
</dbReference>
<gene>
    <name evidence="7" type="ORF">SSX86_009775</name>
</gene>
<evidence type="ECO:0000313" key="8">
    <source>
        <dbReference type="Proteomes" id="UP001408789"/>
    </source>
</evidence>
<dbReference type="InterPro" id="IPR013785">
    <property type="entry name" value="Aldolase_TIM"/>
</dbReference>
<dbReference type="GO" id="GO:0009695">
    <property type="term" value="P:jasmonic acid biosynthetic process"/>
    <property type="evidence" value="ECO:0007669"/>
    <property type="project" value="TreeGrafter"/>
</dbReference>
<dbReference type="AlphaFoldDB" id="A0AAP0DEQ5"/>
<comment type="similarity">
    <text evidence="2">Belongs to the NADH:flavin oxidoreductase/NADH oxidase family.</text>
</comment>
<evidence type="ECO:0000313" key="7">
    <source>
        <dbReference type="EMBL" id="KAK9071207.1"/>
    </source>
</evidence>
<proteinExistence type="inferred from homology"/>
<dbReference type="GO" id="GO:0031408">
    <property type="term" value="P:oxylipin biosynthetic process"/>
    <property type="evidence" value="ECO:0007669"/>
    <property type="project" value="TreeGrafter"/>
</dbReference>
<dbReference type="Proteomes" id="UP001408789">
    <property type="component" value="Unassembled WGS sequence"/>
</dbReference>
<evidence type="ECO:0000256" key="5">
    <source>
        <dbReference type="ARBA" id="ARBA00022857"/>
    </source>
</evidence>
<keyword evidence="5" id="KW-0521">NADP</keyword>
<dbReference type="InterPro" id="IPR045247">
    <property type="entry name" value="Oye-like"/>
</dbReference>
<evidence type="ECO:0000256" key="2">
    <source>
        <dbReference type="ARBA" id="ARBA00005979"/>
    </source>
</evidence>
<feature type="domain" description="NADH:flavin oxidoreductase/NADH oxidase N-terminal" evidence="6">
    <location>
        <begin position="9"/>
        <end position="70"/>
    </location>
</feature>
<dbReference type="GO" id="GO:0016629">
    <property type="term" value="F:12-oxophytodienoate reductase activity"/>
    <property type="evidence" value="ECO:0007669"/>
    <property type="project" value="TreeGrafter"/>
</dbReference>
<evidence type="ECO:0000256" key="3">
    <source>
        <dbReference type="ARBA" id="ARBA00022630"/>
    </source>
</evidence>
<dbReference type="EMBL" id="JBCNJP010000011">
    <property type="protein sequence ID" value="KAK9071207.1"/>
    <property type="molecule type" value="Genomic_DNA"/>
</dbReference>
<accession>A0AAP0DEQ5</accession>
<evidence type="ECO:0000256" key="1">
    <source>
        <dbReference type="ARBA" id="ARBA00001917"/>
    </source>
</evidence>
<keyword evidence="3" id="KW-0285">Flavoprotein</keyword>
<sequence length="70" mass="7507">MASGDNPALFSPYKLGNFNLSHRVVLAPMTRCRALNSVPNDALSEYYRQRATAGGFLITEGTMISPTSAG</sequence>
<dbReference type="Pfam" id="PF00724">
    <property type="entry name" value="Oxidored_FMN"/>
    <property type="match status" value="1"/>
</dbReference>
<reference evidence="7 8" key="1">
    <citation type="submission" date="2024-04" db="EMBL/GenBank/DDBJ databases">
        <title>The reference genome of an endangered Asteraceae, Deinandra increscens subsp. villosa, native to the Central Coast of California.</title>
        <authorList>
            <person name="Guilliams M."/>
            <person name="Hasenstab-Lehman K."/>
            <person name="Meyer R."/>
            <person name="Mcevoy S."/>
        </authorList>
    </citation>
    <scope>NUCLEOTIDE SEQUENCE [LARGE SCALE GENOMIC DNA]</scope>
    <source>
        <tissue evidence="7">Leaf</tissue>
    </source>
</reference>
<organism evidence="7 8">
    <name type="scientific">Deinandra increscens subsp. villosa</name>
    <dbReference type="NCBI Taxonomy" id="3103831"/>
    <lineage>
        <taxon>Eukaryota</taxon>
        <taxon>Viridiplantae</taxon>
        <taxon>Streptophyta</taxon>
        <taxon>Embryophyta</taxon>
        <taxon>Tracheophyta</taxon>
        <taxon>Spermatophyta</taxon>
        <taxon>Magnoliopsida</taxon>
        <taxon>eudicotyledons</taxon>
        <taxon>Gunneridae</taxon>
        <taxon>Pentapetalae</taxon>
        <taxon>asterids</taxon>
        <taxon>campanulids</taxon>
        <taxon>Asterales</taxon>
        <taxon>Asteraceae</taxon>
        <taxon>Asteroideae</taxon>
        <taxon>Heliantheae alliance</taxon>
        <taxon>Madieae</taxon>
        <taxon>Madiinae</taxon>
        <taxon>Deinandra</taxon>
    </lineage>
</organism>
<dbReference type="PANTHER" id="PTHR22893">
    <property type="entry name" value="NADH OXIDOREDUCTASE-RELATED"/>
    <property type="match status" value="1"/>
</dbReference>
<protein>
    <recommendedName>
        <fullName evidence="6">NADH:flavin oxidoreductase/NADH oxidase N-terminal domain-containing protein</fullName>
    </recommendedName>
</protein>
<keyword evidence="8" id="KW-1185">Reference proteome</keyword>
<evidence type="ECO:0000256" key="4">
    <source>
        <dbReference type="ARBA" id="ARBA00022643"/>
    </source>
</evidence>
<dbReference type="InterPro" id="IPR001155">
    <property type="entry name" value="OxRdtase_FMN_N"/>
</dbReference>
<dbReference type="GO" id="GO:0010181">
    <property type="term" value="F:FMN binding"/>
    <property type="evidence" value="ECO:0007669"/>
    <property type="project" value="InterPro"/>
</dbReference>
<dbReference type="PANTHER" id="PTHR22893:SF112">
    <property type="entry name" value="12-OXOPHYTODIENOATE REDUCTASE 3"/>
    <property type="match status" value="1"/>
</dbReference>